<accession>A0A381UYJ8</accession>
<feature type="transmembrane region" description="Helical" evidence="1">
    <location>
        <begin position="12"/>
        <end position="31"/>
    </location>
</feature>
<dbReference type="AlphaFoldDB" id="A0A381UYJ8"/>
<keyword evidence="1" id="KW-0812">Transmembrane</keyword>
<keyword evidence="1" id="KW-0472">Membrane</keyword>
<name>A0A381UYJ8_9ZZZZ</name>
<protein>
    <submittedName>
        <fullName evidence="2">Uncharacterized protein</fullName>
    </submittedName>
</protein>
<organism evidence="2">
    <name type="scientific">marine metagenome</name>
    <dbReference type="NCBI Taxonomy" id="408172"/>
    <lineage>
        <taxon>unclassified sequences</taxon>
        <taxon>metagenomes</taxon>
        <taxon>ecological metagenomes</taxon>
    </lineage>
</organism>
<dbReference type="EMBL" id="UINC01007211">
    <property type="protein sequence ID" value="SVA32053.1"/>
    <property type="molecule type" value="Genomic_DNA"/>
</dbReference>
<evidence type="ECO:0000313" key="2">
    <source>
        <dbReference type="EMBL" id="SVA32053.1"/>
    </source>
</evidence>
<reference evidence="2" key="1">
    <citation type="submission" date="2018-05" db="EMBL/GenBank/DDBJ databases">
        <authorList>
            <person name="Lanie J.A."/>
            <person name="Ng W.-L."/>
            <person name="Kazmierczak K.M."/>
            <person name="Andrzejewski T.M."/>
            <person name="Davidsen T.M."/>
            <person name="Wayne K.J."/>
            <person name="Tettelin H."/>
            <person name="Glass J.I."/>
            <person name="Rusch D."/>
            <person name="Podicherti R."/>
            <person name="Tsui H.-C.T."/>
            <person name="Winkler M.E."/>
        </authorList>
    </citation>
    <scope>NUCLEOTIDE SEQUENCE</scope>
</reference>
<evidence type="ECO:0000256" key="1">
    <source>
        <dbReference type="SAM" id="Phobius"/>
    </source>
</evidence>
<proteinExistence type="predicted"/>
<gene>
    <name evidence="2" type="ORF">METZ01_LOCUS84907</name>
</gene>
<sequence>MKDPHYQRKAGYGMIVVAASLAVIGLLQVTIGPDVLFGDKIQRATTATFEECDANGFQEPQCAKWLNSKQFEECMANDDADSPECWKHRTWVIQERELKHLKSLADE</sequence>
<keyword evidence="1" id="KW-1133">Transmembrane helix</keyword>